<dbReference type="Pfam" id="PF02561">
    <property type="entry name" value="FliS"/>
    <property type="match status" value="1"/>
</dbReference>
<proteinExistence type="inferred from homology"/>
<dbReference type="PANTHER" id="PTHR34773">
    <property type="entry name" value="FLAGELLAR SECRETION CHAPERONE FLIS"/>
    <property type="match status" value="1"/>
</dbReference>
<dbReference type="CDD" id="cd16098">
    <property type="entry name" value="FliS"/>
    <property type="match status" value="1"/>
</dbReference>
<dbReference type="KEGG" id="dpr:Despr_2167"/>
<keyword evidence="7" id="KW-0966">Cell projection</keyword>
<dbReference type="PANTHER" id="PTHR34773:SF1">
    <property type="entry name" value="FLAGELLAR SECRETION CHAPERONE FLIS"/>
    <property type="match status" value="1"/>
</dbReference>
<keyword evidence="8" id="KW-1185">Reference proteome</keyword>
<dbReference type="PIRSF" id="PIRSF039090">
    <property type="entry name" value="Flis"/>
    <property type="match status" value="1"/>
</dbReference>
<dbReference type="NCBIfam" id="TIGR00208">
    <property type="entry name" value="fliS"/>
    <property type="match status" value="1"/>
</dbReference>
<evidence type="ECO:0000256" key="5">
    <source>
        <dbReference type="ARBA" id="ARBA00023186"/>
    </source>
</evidence>
<keyword evidence="7" id="KW-0969">Cilium</keyword>
<dbReference type="InterPro" id="IPR003713">
    <property type="entry name" value="FliS"/>
</dbReference>
<dbReference type="Proteomes" id="UP000006365">
    <property type="component" value="Chromosome"/>
</dbReference>
<gene>
    <name evidence="7" type="ordered locus">Despr_2167</name>
</gene>
<dbReference type="GO" id="GO:0044780">
    <property type="term" value="P:bacterial-type flagellum assembly"/>
    <property type="evidence" value="ECO:0007669"/>
    <property type="project" value="InterPro"/>
</dbReference>
<keyword evidence="3 6" id="KW-0963">Cytoplasm</keyword>
<comment type="similarity">
    <text evidence="2 6">Belongs to the FliS family.</text>
</comment>
<dbReference type="GO" id="GO:0005829">
    <property type="term" value="C:cytosol"/>
    <property type="evidence" value="ECO:0007669"/>
    <property type="project" value="UniProtKB-SubCell"/>
</dbReference>
<name>A0A7U4DPU0_DESPD</name>
<evidence type="ECO:0000256" key="1">
    <source>
        <dbReference type="ARBA" id="ARBA00004514"/>
    </source>
</evidence>
<sequence>MNGYTNQYMVNTVTSASPEQLMLMLYDGAIRFISLGIQAIENGQIDKRAYYINKTSAIVSEFAATLDHSLNPKLAEDLDALYGYMLNRMLDANLKNDAAPLHEVKKLLADLRATWAQAIEMNKTEKREAMGATTPAAPGTMAYRPLVAAM</sequence>
<dbReference type="InterPro" id="IPR036584">
    <property type="entry name" value="FliS_sf"/>
</dbReference>
<keyword evidence="7" id="KW-0282">Flagellum</keyword>
<accession>A0A7U4DPU0</accession>
<dbReference type="Gene3D" id="1.20.120.340">
    <property type="entry name" value="Flagellar protein FliS"/>
    <property type="match status" value="1"/>
</dbReference>
<keyword evidence="5" id="KW-0143">Chaperone</keyword>
<evidence type="ECO:0000313" key="7">
    <source>
        <dbReference type="EMBL" id="ADW18312.1"/>
    </source>
</evidence>
<evidence type="ECO:0000256" key="4">
    <source>
        <dbReference type="ARBA" id="ARBA00022795"/>
    </source>
</evidence>
<comment type="subcellular location">
    <subcellularLocation>
        <location evidence="1 6">Cytoplasm</location>
        <location evidence="1 6">Cytosol</location>
    </subcellularLocation>
</comment>
<protein>
    <recommendedName>
        <fullName evidence="6">Flagellar secretion chaperone FliS</fullName>
    </recommendedName>
</protein>
<evidence type="ECO:0000313" key="8">
    <source>
        <dbReference type="Proteomes" id="UP000006365"/>
    </source>
</evidence>
<evidence type="ECO:0000256" key="2">
    <source>
        <dbReference type="ARBA" id="ARBA00008787"/>
    </source>
</evidence>
<reference evidence="7 8" key="1">
    <citation type="journal article" date="2011" name="Stand. Genomic Sci.">
        <title>Complete genome sequence of Desulfobulbus propionicus type strain (1pr3).</title>
        <authorList>
            <person name="Pagani I."/>
            <person name="Lapidus A."/>
            <person name="Nolan M."/>
            <person name="Lucas S."/>
            <person name="Hammon N."/>
            <person name="Deshpande S."/>
            <person name="Cheng J.F."/>
            <person name="Chertkov O."/>
            <person name="Davenport K."/>
            <person name="Tapia R."/>
            <person name="Han C."/>
            <person name="Goodwin L."/>
            <person name="Pitluck S."/>
            <person name="Liolios K."/>
            <person name="Mavromatis K."/>
            <person name="Ivanova N."/>
            <person name="Mikhailova N."/>
            <person name="Pati A."/>
            <person name="Chen A."/>
            <person name="Palaniappan K."/>
            <person name="Land M."/>
            <person name="Hauser L."/>
            <person name="Chang Y.J."/>
            <person name="Jeffries C.D."/>
            <person name="Detter J.C."/>
            <person name="Brambilla E."/>
            <person name="Kannan K.P."/>
            <person name="Djao O.D."/>
            <person name="Rohde M."/>
            <person name="Pukall R."/>
            <person name="Spring S."/>
            <person name="Goker M."/>
            <person name="Sikorski J."/>
            <person name="Woyke T."/>
            <person name="Bristow J."/>
            <person name="Eisen J.A."/>
            <person name="Markowitz V."/>
            <person name="Hugenholtz P."/>
            <person name="Kyrpides N.C."/>
            <person name="Klenk H.P."/>
        </authorList>
    </citation>
    <scope>NUCLEOTIDE SEQUENCE [LARGE SCALE GENOMIC DNA]</scope>
    <source>
        <strain evidence="8">ATCC 33891 / DSM 2032 / 1pr3</strain>
    </source>
</reference>
<dbReference type="EMBL" id="CP002364">
    <property type="protein sequence ID" value="ADW18312.1"/>
    <property type="molecule type" value="Genomic_DNA"/>
</dbReference>
<keyword evidence="4 6" id="KW-1005">Bacterial flagellum biogenesis</keyword>
<evidence type="ECO:0000256" key="6">
    <source>
        <dbReference type="PIRNR" id="PIRNR039090"/>
    </source>
</evidence>
<dbReference type="AlphaFoldDB" id="A0A7U4DPU0"/>
<dbReference type="RefSeq" id="WP_015724851.1">
    <property type="nucleotide sequence ID" value="NC_014972.1"/>
</dbReference>
<organism evidence="7 8">
    <name type="scientific">Desulfobulbus propionicus (strain ATCC 33891 / DSM 2032 / VKM B-1956 / 1pr3)</name>
    <dbReference type="NCBI Taxonomy" id="577650"/>
    <lineage>
        <taxon>Bacteria</taxon>
        <taxon>Pseudomonadati</taxon>
        <taxon>Thermodesulfobacteriota</taxon>
        <taxon>Desulfobulbia</taxon>
        <taxon>Desulfobulbales</taxon>
        <taxon>Desulfobulbaceae</taxon>
        <taxon>Desulfobulbus</taxon>
    </lineage>
</organism>
<evidence type="ECO:0000256" key="3">
    <source>
        <dbReference type="ARBA" id="ARBA00022490"/>
    </source>
</evidence>
<dbReference type="GO" id="GO:0071973">
    <property type="term" value="P:bacterial-type flagellum-dependent cell motility"/>
    <property type="evidence" value="ECO:0007669"/>
    <property type="project" value="TreeGrafter"/>
</dbReference>
<dbReference type="SUPFAM" id="SSF101116">
    <property type="entry name" value="Flagellar export chaperone FliS"/>
    <property type="match status" value="1"/>
</dbReference>